<sequence length="97" mass="10637">MTRGAVIEPMASPCTHPTPASPSSIPPLHSRQRLHPIPITTPLFRTGGVTPYQGIPGFWRNAVQRATQLPRSMPLNSHPLPAFLPNTRSNVYPFNSC</sequence>
<keyword evidence="3" id="KW-1185">Reference proteome</keyword>
<evidence type="ECO:0000313" key="3">
    <source>
        <dbReference type="Proteomes" id="UP001307889"/>
    </source>
</evidence>
<evidence type="ECO:0000256" key="1">
    <source>
        <dbReference type="SAM" id="MobiDB-lite"/>
    </source>
</evidence>
<proteinExistence type="predicted"/>
<gene>
    <name evidence="2" type="ORF">NTJ_01005</name>
</gene>
<protein>
    <submittedName>
        <fullName evidence="2">Uncharacterized protein</fullName>
    </submittedName>
</protein>
<reference evidence="2 3" key="1">
    <citation type="submission" date="2023-09" db="EMBL/GenBank/DDBJ databases">
        <title>Nesidiocoris tenuis whole genome shotgun sequence.</title>
        <authorList>
            <person name="Shibata T."/>
            <person name="Shimoda M."/>
            <person name="Kobayashi T."/>
            <person name="Uehara T."/>
        </authorList>
    </citation>
    <scope>NUCLEOTIDE SEQUENCE [LARGE SCALE GENOMIC DNA]</scope>
    <source>
        <strain evidence="2 3">Japan</strain>
    </source>
</reference>
<dbReference type="EMBL" id="AP028909">
    <property type="protein sequence ID" value="BES88199.1"/>
    <property type="molecule type" value="Genomic_DNA"/>
</dbReference>
<organism evidence="2 3">
    <name type="scientific">Nesidiocoris tenuis</name>
    <dbReference type="NCBI Taxonomy" id="355587"/>
    <lineage>
        <taxon>Eukaryota</taxon>
        <taxon>Metazoa</taxon>
        <taxon>Ecdysozoa</taxon>
        <taxon>Arthropoda</taxon>
        <taxon>Hexapoda</taxon>
        <taxon>Insecta</taxon>
        <taxon>Pterygota</taxon>
        <taxon>Neoptera</taxon>
        <taxon>Paraneoptera</taxon>
        <taxon>Hemiptera</taxon>
        <taxon>Heteroptera</taxon>
        <taxon>Panheteroptera</taxon>
        <taxon>Cimicomorpha</taxon>
        <taxon>Miridae</taxon>
        <taxon>Dicyphina</taxon>
        <taxon>Nesidiocoris</taxon>
    </lineage>
</organism>
<accession>A0ABN7AAM3</accession>
<name>A0ABN7AAM3_9HEMI</name>
<dbReference type="Proteomes" id="UP001307889">
    <property type="component" value="Chromosome 1"/>
</dbReference>
<feature type="region of interest" description="Disordered" evidence="1">
    <location>
        <begin position="1"/>
        <end position="31"/>
    </location>
</feature>
<evidence type="ECO:0000313" key="2">
    <source>
        <dbReference type="EMBL" id="BES88199.1"/>
    </source>
</evidence>